<evidence type="ECO:0000313" key="2">
    <source>
        <dbReference type="EMBL" id="SHJ26800.1"/>
    </source>
</evidence>
<dbReference type="AlphaFoldDB" id="A0A1M6HX14"/>
<feature type="signal peptide" evidence="1">
    <location>
        <begin position="1"/>
        <end position="25"/>
    </location>
</feature>
<dbReference type="RefSeq" id="WP_143036860.1">
    <property type="nucleotide sequence ID" value="NZ_FNNS01000013.1"/>
</dbReference>
<proteinExistence type="predicted"/>
<organism evidence="2 3">
    <name type="scientific">Aequorivita viscosa</name>
    <dbReference type="NCBI Taxonomy" id="797419"/>
    <lineage>
        <taxon>Bacteria</taxon>
        <taxon>Pseudomonadati</taxon>
        <taxon>Bacteroidota</taxon>
        <taxon>Flavobacteriia</taxon>
        <taxon>Flavobacteriales</taxon>
        <taxon>Flavobacteriaceae</taxon>
        <taxon>Aequorivita</taxon>
    </lineage>
</organism>
<dbReference type="Proteomes" id="UP000184172">
    <property type="component" value="Unassembled WGS sequence"/>
</dbReference>
<reference evidence="3" key="1">
    <citation type="submission" date="2016-11" db="EMBL/GenBank/DDBJ databases">
        <authorList>
            <person name="Varghese N."/>
            <person name="Submissions S."/>
        </authorList>
    </citation>
    <scope>NUCLEOTIDE SEQUENCE [LARGE SCALE GENOMIC DNA]</scope>
    <source>
        <strain evidence="3">DSM 26349</strain>
    </source>
</reference>
<name>A0A1M6HX14_9FLAO</name>
<evidence type="ECO:0000256" key="1">
    <source>
        <dbReference type="SAM" id="SignalP"/>
    </source>
</evidence>
<sequence length="145" mass="16534">MKNILVLIFSLVLFSSCTRTMYNCAQTDSRETAINISIVDDEGNSLIGEDKNYKPADIKLTRGSQEIVLIFNEFGETTLIKLFYSEMESGKEYELKLNDQETAELNLKLETVVSECFDFLSVETFLLNGQEIQEDSDSNTYIIQK</sequence>
<accession>A0A1M6HX14</accession>
<protein>
    <submittedName>
        <fullName evidence="2">Uncharacterized protein</fullName>
    </submittedName>
</protein>
<gene>
    <name evidence="2" type="ORF">SAMN04487908_11290</name>
</gene>
<dbReference type="EMBL" id="FQYV01000012">
    <property type="protein sequence ID" value="SHJ26800.1"/>
    <property type="molecule type" value="Genomic_DNA"/>
</dbReference>
<dbReference type="PROSITE" id="PS51257">
    <property type="entry name" value="PROKAR_LIPOPROTEIN"/>
    <property type="match status" value="1"/>
</dbReference>
<feature type="chain" id="PRO_5009918212" evidence="1">
    <location>
        <begin position="26"/>
        <end position="145"/>
    </location>
</feature>
<dbReference type="OrthoDB" id="1449695at2"/>
<dbReference type="STRING" id="797419.SAMN05216556_11314"/>
<keyword evidence="3" id="KW-1185">Reference proteome</keyword>
<evidence type="ECO:0000313" key="3">
    <source>
        <dbReference type="Proteomes" id="UP000184172"/>
    </source>
</evidence>
<keyword evidence="1" id="KW-0732">Signal</keyword>